<dbReference type="Proteomes" id="UP001183629">
    <property type="component" value="Unassembled WGS sequence"/>
</dbReference>
<dbReference type="AlphaFoldDB" id="A0AAE4CW74"/>
<dbReference type="RefSeq" id="WP_374727925.1">
    <property type="nucleotide sequence ID" value="NZ_JAVDYC010000001.1"/>
</dbReference>
<organism evidence="2 3">
    <name type="scientific">Catenuloplanes niger</name>
    <dbReference type="NCBI Taxonomy" id="587534"/>
    <lineage>
        <taxon>Bacteria</taxon>
        <taxon>Bacillati</taxon>
        <taxon>Actinomycetota</taxon>
        <taxon>Actinomycetes</taxon>
        <taxon>Micromonosporales</taxon>
        <taxon>Micromonosporaceae</taxon>
        <taxon>Catenuloplanes</taxon>
    </lineage>
</organism>
<keyword evidence="3" id="KW-1185">Reference proteome</keyword>
<reference evidence="2 3" key="1">
    <citation type="submission" date="2023-07" db="EMBL/GenBank/DDBJ databases">
        <title>Sequencing the genomes of 1000 actinobacteria strains.</title>
        <authorList>
            <person name="Klenk H.-P."/>
        </authorList>
    </citation>
    <scope>NUCLEOTIDE SEQUENCE [LARGE SCALE GENOMIC DNA]</scope>
    <source>
        <strain evidence="2 3">DSM 44711</strain>
    </source>
</reference>
<feature type="domain" description="Cyclic-phosphate processing Receiver" evidence="1">
    <location>
        <begin position="7"/>
        <end position="99"/>
    </location>
</feature>
<dbReference type="InterPro" id="IPR046909">
    <property type="entry name" value="cREC_REC"/>
</dbReference>
<evidence type="ECO:0000313" key="3">
    <source>
        <dbReference type="Proteomes" id="UP001183629"/>
    </source>
</evidence>
<protein>
    <recommendedName>
        <fullName evidence="1">Cyclic-phosphate processing Receiver domain-containing protein</fullName>
    </recommendedName>
</protein>
<proteinExistence type="predicted"/>
<evidence type="ECO:0000313" key="2">
    <source>
        <dbReference type="EMBL" id="MDR7326202.1"/>
    </source>
</evidence>
<comment type="caution">
    <text evidence="2">The sequence shown here is derived from an EMBL/GenBank/DDBJ whole genome shotgun (WGS) entry which is preliminary data.</text>
</comment>
<dbReference type="EMBL" id="JAVDYC010000001">
    <property type="protein sequence ID" value="MDR7326202.1"/>
    <property type="molecule type" value="Genomic_DNA"/>
</dbReference>
<dbReference type="Pfam" id="PF20274">
    <property type="entry name" value="cREC_REC"/>
    <property type="match status" value="1"/>
</dbReference>
<sequence>MMVSVLTVLVDDLRSFTDGRAALVARTSADAVTLLGRHRHDHIDELWLDHDLGGTDTIWPVVTLLEQAAFDGTPFDIGAVLIHSANPPGAIRLNQTLRRWGYRVRAVPGSPAVGYR</sequence>
<name>A0AAE4CW74_9ACTN</name>
<evidence type="ECO:0000259" key="1">
    <source>
        <dbReference type="Pfam" id="PF20274"/>
    </source>
</evidence>
<accession>A0AAE4CW74</accession>
<gene>
    <name evidence="2" type="ORF">J2S44_006452</name>
</gene>